<dbReference type="RefSeq" id="WP_308452496.1">
    <property type="nucleotide sequence ID" value="NZ_JAJEQR010000004.1"/>
</dbReference>
<keyword evidence="2" id="KW-1185">Reference proteome</keyword>
<dbReference type="AlphaFoldDB" id="A0AAE3E7R5"/>
<gene>
    <name evidence="1" type="ORF">LKD81_01665</name>
</gene>
<comment type="caution">
    <text evidence="1">The sequence shown here is derived from an EMBL/GenBank/DDBJ whole genome shotgun (WGS) entry which is preliminary data.</text>
</comment>
<protein>
    <submittedName>
        <fullName evidence="1">Uncharacterized protein</fullName>
    </submittedName>
</protein>
<dbReference type="EMBL" id="JAJEQR010000004">
    <property type="protein sequence ID" value="MCC2229709.1"/>
    <property type="molecule type" value="Genomic_DNA"/>
</dbReference>
<accession>A0AAE3E7R5</accession>
<sequence>MSVYCLKNRKIQKVWENDVVDQEMAVVIHLTVDGDMTELHEIPVLSEGEGVLSYAGEFYIEPLEIQIEFLKAVNAKKWLEALVLRHADRVRQVSEELFAMAEIKEVDI</sequence>
<reference evidence="1" key="1">
    <citation type="submission" date="2021-10" db="EMBL/GenBank/DDBJ databases">
        <title>Anaerobic single-cell dispensing facilitates the cultivation of human gut bacteria.</title>
        <authorList>
            <person name="Afrizal A."/>
        </authorList>
    </citation>
    <scope>NUCLEOTIDE SEQUENCE</scope>
    <source>
        <strain evidence="1">CLA-AA-H215</strain>
    </source>
</reference>
<organism evidence="1 2">
    <name type="scientific">Hominifimenecus microfluidus</name>
    <dbReference type="NCBI Taxonomy" id="2885348"/>
    <lineage>
        <taxon>Bacteria</taxon>
        <taxon>Bacillati</taxon>
        <taxon>Bacillota</taxon>
        <taxon>Clostridia</taxon>
        <taxon>Lachnospirales</taxon>
        <taxon>Lachnospiraceae</taxon>
        <taxon>Hominifimenecus</taxon>
    </lineage>
</organism>
<dbReference type="Proteomes" id="UP001198182">
    <property type="component" value="Unassembled WGS sequence"/>
</dbReference>
<evidence type="ECO:0000313" key="1">
    <source>
        <dbReference type="EMBL" id="MCC2229709.1"/>
    </source>
</evidence>
<evidence type="ECO:0000313" key="2">
    <source>
        <dbReference type="Proteomes" id="UP001198182"/>
    </source>
</evidence>
<proteinExistence type="predicted"/>
<name>A0AAE3E7R5_9FIRM</name>